<evidence type="ECO:0000313" key="2">
    <source>
        <dbReference type="EMBL" id="AJY77571.1"/>
    </source>
</evidence>
<dbReference type="AlphaFoldDB" id="A0A0D5NQM2"/>
<dbReference type="KEGG" id="pbj:VN24_07135"/>
<organism evidence="2 3">
    <name type="scientific">Paenibacillus beijingensis</name>
    <dbReference type="NCBI Taxonomy" id="1126833"/>
    <lineage>
        <taxon>Bacteria</taxon>
        <taxon>Bacillati</taxon>
        <taxon>Bacillota</taxon>
        <taxon>Bacilli</taxon>
        <taxon>Bacillales</taxon>
        <taxon>Paenibacillaceae</taxon>
        <taxon>Paenibacillus</taxon>
    </lineage>
</organism>
<dbReference type="PANTHER" id="PTHR40032">
    <property type="entry name" value="EXPORTED PROTEIN-RELATED"/>
    <property type="match status" value="1"/>
</dbReference>
<evidence type="ECO:0000259" key="1">
    <source>
        <dbReference type="Pfam" id="PF12671"/>
    </source>
</evidence>
<accession>A0A0D5NQM2</accession>
<keyword evidence="3" id="KW-1185">Reference proteome</keyword>
<reference evidence="2 3" key="1">
    <citation type="journal article" date="2015" name="J. Biotechnol.">
        <title>Complete genome sequence of Paenibacillus beijingensis 7188(T) (=DSM 24997(T)), a novel rhizobacterium from jujube garden soil.</title>
        <authorList>
            <person name="Kwak Y."/>
            <person name="Shin J.H."/>
        </authorList>
    </citation>
    <scope>NUCLEOTIDE SEQUENCE [LARGE SCALE GENOMIC DNA]</scope>
    <source>
        <strain evidence="2 3">DSM 24997</strain>
    </source>
</reference>
<sequence length="334" mass="38990">MNCFNQAEIDRRLTVFDGLLADDDHRWRMEERLKRLHSRELARGILAPQSEIKASLVRVHESSSEVSVLIALHIKRTVEHRGRIYTEERLEQERLWLVKENERWRIVRVEPTVGERRPKYGTEAASGALAEHRSFGGGREAARSESRPLPFLNHALLPRLNERERAVTYRRDLVAAYADQWWKLPNPSYEPFEVNCTNYVSQCIFAGSAPMNYTGKRESGWWYKGRSGGAELWSYSWAVSNALQVYLSFPRSRGFRAQSVDSAQELQLGDVIMYDWSGDGRYQHTTIVTAFDADGMPLVNANTVPSRHRYWDYRDSYAWTERTRYRFYHIADTF</sequence>
<feature type="domain" description="Putative amidase" evidence="1">
    <location>
        <begin position="169"/>
        <end position="327"/>
    </location>
</feature>
<dbReference type="PANTHER" id="PTHR40032:SF1">
    <property type="entry name" value="EXPORTED PROTEIN"/>
    <property type="match status" value="1"/>
</dbReference>
<gene>
    <name evidence="2" type="ORF">VN24_07135</name>
</gene>
<proteinExistence type="predicted"/>
<dbReference type="PATRIC" id="fig|1126833.4.peg.1563"/>
<reference evidence="3" key="2">
    <citation type="submission" date="2015-03" db="EMBL/GenBank/DDBJ databases">
        <title>Genome sequence of Paenibacillus beijingensis strain DSM 24997T.</title>
        <authorList>
            <person name="Kwak Y."/>
            <person name="Shin J.-H."/>
        </authorList>
    </citation>
    <scope>NUCLEOTIDE SEQUENCE [LARGE SCALE GENOMIC DNA]</scope>
    <source>
        <strain evidence="3">DSM 24997</strain>
    </source>
</reference>
<dbReference type="STRING" id="1126833.VN24_07135"/>
<dbReference type="EMBL" id="CP011058">
    <property type="protein sequence ID" value="AJY77571.1"/>
    <property type="molecule type" value="Genomic_DNA"/>
</dbReference>
<protein>
    <recommendedName>
        <fullName evidence="1">Putative amidase domain-containing protein</fullName>
    </recommendedName>
</protein>
<evidence type="ECO:0000313" key="3">
    <source>
        <dbReference type="Proteomes" id="UP000032633"/>
    </source>
</evidence>
<dbReference type="Proteomes" id="UP000032633">
    <property type="component" value="Chromosome"/>
</dbReference>
<dbReference type="InterPro" id="IPR024301">
    <property type="entry name" value="Amidase_6"/>
</dbReference>
<name>A0A0D5NQM2_9BACL</name>
<dbReference type="HOGENOM" id="CLU_048731_0_0_9"/>
<dbReference type="Pfam" id="PF12671">
    <property type="entry name" value="Amidase_6"/>
    <property type="match status" value="1"/>
</dbReference>